<evidence type="ECO:0008006" key="3">
    <source>
        <dbReference type="Google" id="ProtNLM"/>
    </source>
</evidence>
<comment type="caution">
    <text evidence="1">The sequence shown here is derived from an EMBL/GenBank/DDBJ whole genome shotgun (WGS) entry which is preliminary data.</text>
</comment>
<evidence type="ECO:0000313" key="2">
    <source>
        <dbReference type="Proteomes" id="UP001242045"/>
    </source>
</evidence>
<organism evidence="1 2">
    <name type="scientific">Variovorax boronicumulans</name>
    <dbReference type="NCBI Taxonomy" id="436515"/>
    <lineage>
        <taxon>Bacteria</taxon>
        <taxon>Pseudomonadati</taxon>
        <taxon>Pseudomonadota</taxon>
        <taxon>Betaproteobacteria</taxon>
        <taxon>Burkholderiales</taxon>
        <taxon>Comamonadaceae</taxon>
        <taxon>Variovorax</taxon>
    </lineage>
</organism>
<sequence length="184" mass="20347">MNQLAEQSGLDGIPPMPARAPHAPLVSVRERILQTVVELHLAGRPATRQVLGETTDFSYAVIDDHVKRMIGDGVLRRISHGVFEPIEVLPAARAVSVTKLPNGMCKLEVGDCCIDLHPAEERAIGRFLSGSATEMAGIQNGREILDTVAELRRQLHEERRLREQQDEVIRKLQGIPRQDELALG</sequence>
<dbReference type="RefSeq" id="WP_307686062.1">
    <property type="nucleotide sequence ID" value="NZ_JAUSRD010000012.1"/>
</dbReference>
<proteinExistence type="predicted"/>
<reference evidence="1" key="1">
    <citation type="submission" date="2023-07" db="EMBL/GenBank/DDBJ databases">
        <title>Sorghum-associated microbial communities from plants grown in Nebraska, USA.</title>
        <authorList>
            <person name="Schachtman D."/>
        </authorList>
    </citation>
    <scope>NUCLEOTIDE SEQUENCE</scope>
    <source>
        <strain evidence="1">DS3754</strain>
    </source>
</reference>
<protein>
    <recommendedName>
        <fullName evidence="3">LexA repressor DNA-binding domain-containing protein</fullName>
    </recommendedName>
</protein>
<dbReference type="AlphaFoldDB" id="A0AAW8D636"/>
<dbReference type="EMBL" id="JAUSRD010000012">
    <property type="protein sequence ID" value="MDP9895351.1"/>
    <property type="molecule type" value="Genomic_DNA"/>
</dbReference>
<accession>A0AAW8D636</accession>
<name>A0AAW8D636_9BURK</name>
<gene>
    <name evidence="1" type="ORF">J2W31_004476</name>
</gene>
<evidence type="ECO:0000313" key="1">
    <source>
        <dbReference type="EMBL" id="MDP9895351.1"/>
    </source>
</evidence>
<dbReference type="Proteomes" id="UP001242045">
    <property type="component" value="Unassembled WGS sequence"/>
</dbReference>